<feature type="compositionally biased region" description="Basic and acidic residues" evidence="1">
    <location>
        <begin position="90"/>
        <end position="102"/>
    </location>
</feature>
<gene>
    <name evidence="2" type="ORF">TNIN_489261</name>
</gene>
<feature type="region of interest" description="Disordered" evidence="1">
    <location>
        <begin position="79"/>
        <end position="102"/>
    </location>
</feature>
<keyword evidence="3" id="KW-1185">Reference proteome</keyword>
<protein>
    <submittedName>
        <fullName evidence="2">Uncharacterized protein</fullName>
    </submittedName>
</protein>
<comment type="caution">
    <text evidence="2">The sequence shown here is derived from an EMBL/GenBank/DDBJ whole genome shotgun (WGS) entry which is preliminary data.</text>
</comment>
<evidence type="ECO:0000313" key="3">
    <source>
        <dbReference type="Proteomes" id="UP000886998"/>
    </source>
</evidence>
<organism evidence="2 3">
    <name type="scientific">Trichonephila inaurata madagascariensis</name>
    <dbReference type="NCBI Taxonomy" id="2747483"/>
    <lineage>
        <taxon>Eukaryota</taxon>
        <taxon>Metazoa</taxon>
        <taxon>Ecdysozoa</taxon>
        <taxon>Arthropoda</taxon>
        <taxon>Chelicerata</taxon>
        <taxon>Arachnida</taxon>
        <taxon>Araneae</taxon>
        <taxon>Araneomorphae</taxon>
        <taxon>Entelegynae</taxon>
        <taxon>Araneoidea</taxon>
        <taxon>Nephilidae</taxon>
        <taxon>Trichonephila</taxon>
        <taxon>Trichonephila inaurata</taxon>
    </lineage>
</organism>
<feature type="region of interest" description="Disordered" evidence="1">
    <location>
        <begin position="15"/>
        <end position="34"/>
    </location>
</feature>
<feature type="compositionally biased region" description="Low complexity" evidence="1">
    <location>
        <begin position="79"/>
        <end position="89"/>
    </location>
</feature>
<dbReference type="AlphaFoldDB" id="A0A8X6YI52"/>
<dbReference type="EMBL" id="BMAV01018649">
    <property type="protein sequence ID" value="GFY71158.1"/>
    <property type="molecule type" value="Genomic_DNA"/>
</dbReference>
<sequence length="102" mass="11032">MDLGGLLSLSKLRGARSTGAGLAGPQGPSSWRVWGVPRSKQRSSSFIRPSPFSPPPDIATFITMAGRNTSFRWGNLLPHPSLSLSSTSPSKDKVMEYRRESS</sequence>
<evidence type="ECO:0000256" key="1">
    <source>
        <dbReference type="SAM" id="MobiDB-lite"/>
    </source>
</evidence>
<name>A0A8X6YI52_9ARAC</name>
<reference evidence="2" key="1">
    <citation type="submission" date="2020-08" db="EMBL/GenBank/DDBJ databases">
        <title>Multicomponent nature underlies the extraordinary mechanical properties of spider dragline silk.</title>
        <authorList>
            <person name="Kono N."/>
            <person name="Nakamura H."/>
            <person name="Mori M."/>
            <person name="Yoshida Y."/>
            <person name="Ohtoshi R."/>
            <person name="Malay A.D."/>
            <person name="Moran D.A.P."/>
            <person name="Tomita M."/>
            <person name="Numata K."/>
            <person name="Arakawa K."/>
        </authorList>
    </citation>
    <scope>NUCLEOTIDE SEQUENCE</scope>
</reference>
<dbReference type="Proteomes" id="UP000886998">
    <property type="component" value="Unassembled WGS sequence"/>
</dbReference>
<evidence type="ECO:0000313" key="2">
    <source>
        <dbReference type="EMBL" id="GFY71158.1"/>
    </source>
</evidence>
<accession>A0A8X6YI52</accession>
<proteinExistence type="predicted"/>